<keyword evidence="3" id="KW-1185">Reference proteome</keyword>
<dbReference type="RefSeq" id="WP_154595462.1">
    <property type="nucleotide sequence ID" value="NZ_CP060587.1"/>
</dbReference>
<gene>
    <name evidence="2" type="ORF">H9L21_04810</name>
</gene>
<reference evidence="2 3" key="1">
    <citation type="submission" date="2020-08" db="EMBL/GenBank/DDBJ databases">
        <title>Novel species in genus Aeromicrobium.</title>
        <authorList>
            <person name="Zhang G."/>
        </authorList>
    </citation>
    <scope>NUCLEOTIDE SEQUENCE [LARGE SCALE GENOMIC DNA]</scope>
    <source>
        <strain evidence="3">zg-629</strain>
    </source>
</reference>
<feature type="region of interest" description="Disordered" evidence="1">
    <location>
        <begin position="1"/>
        <end position="36"/>
    </location>
</feature>
<organism evidence="2 3">
    <name type="scientific">Aeromicrobium senzhongii</name>
    <dbReference type="NCBI Taxonomy" id="2663859"/>
    <lineage>
        <taxon>Bacteria</taxon>
        <taxon>Bacillati</taxon>
        <taxon>Actinomycetota</taxon>
        <taxon>Actinomycetes</taxon>
        <taxon>Propionibacteriales</taxon>
        <taxon>Nocardioidaceae</taxon>
        <taxon>Aeromicrobium</taxon>
    </lineage>
</organism>
<evidence type="ECO:0000256" key="1">
    <source>
        <dbReference type="SAM" id="MobiDB-lite"/>
    </source>
</evidence>
<feature type="compositionally biased region" description="Basic and acidic residues" evidence="1">
    <location>
        <begin position="9"/>
        <end position="35"/>
    </location>
</feature>
<protein>
    <submittedName>
        <fullName evidence="2">Uncharacterized protein</fullName>
    </submittedName>
</protein>
<dbReference type="EMBL" id="CP060587">
    <property type="protein sequence ID" value="QNL95257.1"/>
    <property type="molecule type" value="Genomic_DNA"/>
</dbReference>
<proteinExistence type="predicted"/>
<sequence length="94" mass="10569">MSSLSRAGSRGEVRRETDEPGTARDRMIVHEDDQARRRHLDRTQVIPSVGSSWRTICSHLEQGRSDETALELADYLGRAIDQLIDAYRSLDAAS</sequence>
<accession>A0ABX6SVJ2</accession>
<evidence type="ECO:0000313" key="2">
    <source>
        <dbReference type="EMBL" id="QNL95257.1"/>
    </source>
</evidence>
<name>A0ABX6SVJ2_9ACTN</name>
<evidence type="ECO:0000313" key="3">
    <source>
        <dbReference type="Proteomes" id="UP000515871"/>
    </source>
</evidence>
<dbReference type="Proteomes" id="UP000515871">
    <property type="component" value="Chromosome"/>
</dbReference>